<dbReference type="eggNOG" id="ENOG502RA6M">
    <property type="taxonomic scope" value="Eukaryota"/>
</dbReference>
<proteinExistence type="predicted"/>
<keyword evidence="2" id="KW-1185">Reference proteome</keyword>
<reference evidence="1 2" key="1">
    <citation type="journal article" date="2012" name="PLoS Pathog.">
        <title>Diverse lifestyles and strategies of plant pathogenesis encoded in the genomes of eighteen Dothideomycetes fungi.</title>
        <authorList>
            <person name="Ohm R.A."/>
            <person name="Feau N."/>
            <person name="Henrissat B."/>
            <person name="Schoch C.L."/>
            <person name="Horwitz B.A."/>
            <person name="Barry K.W."/>
            <person name="Condon B.J."/>
            <person name="Copeland A.C."/>
            <person name="Dhillon B."/>
            <person name="Glaser F."/>
            <person name="Hesse C.N."/>
            <person name="Kosti I."/>
            <person name="LaButti K."/>
            <person name="Lindquist E.A."/>
            <person name="Lucas S."/>
            <person name="Salamov A.A."/>
            <person name="Bradshaw R.E."/>
            <person name="Ciuffetti L."/>
            <person name="Hamelin R.C."/>
            <person name="Kema G.H.J."/>
            <person name="Lawrence C."/>
            <person name="Scott J.A."/>
            <person name="Spatafora J.W."/>
            <person name="Turgeon B.G."/>
            <person name="de Wit P.J.G.M."/>
            <person name="Zhong S."/>
            <person name="Goodwin S.B."/>
            <person name="Grigoriev I.V."/>
        </authorList>
    </citation>
    <scope>NUCLEOTIDE SEQUENCE [LARGE SCALE GENOMIC DNA]</scope>
    <source>
        <strain evidence="1 2">UAMH 10762</strain>
    </source>
</reference>
<dbReference type="KEGG" id="bcom:BAUCODRAFT_32921"/>
<dbReference type="HOGENOM" id="CLU_148785_0_0_1"/>
<dbReference type="OMA" id="RTSAPKM"/>
<dbReference type="EMBL" id="KB445554">
    <property type="protein sequence ID" value="EMC97182.1"/>
    <property type="molecule type" value="Genomic_DNA"/>
</dbReference>
<gene>
    <name evidence="1" type="ORF">BAUCODRAFT_32921</name>
</gene>
<dbReference type="OrthoDB" id="9986861at2759"/>
<dbReference type="GeneID" id="19111895"/>
<organism evidence="1 2">
    <name type="scientific">Baudoinia panamericana (strain UAMH 10762)</name>
    <name type="common">Angels' share fungus</name>
    <name type="synonym">Baudoinia compniacensis (strain UAMH 10762)</name>
    <dbReference type="NCBI Taxonomy" id="717646"/>
    <lineage>
        <taxon>Eukaryota</taxon>
        <taxon>Fungi</taxon>
        <taxon>Dikarya</taxon>
        <taxon>Ascomycota</taxon>
        <taxon>Pezizomycotina</taxon>
        <taxon>Dothideomycetes</taxon>
        <taxon>Dothideomycetidae</taxon>
        <taxon>Mycosphaerellales</taxon>
        <taxon>Teratosphaeriaceae</taxon>
        <taxon>Baudoinia</taxon>
    </lineage>
</organism>
<dbReference type="Proteomes" id="UP000011761">
    <property type="component" value="Unassembled WGS sequence"/>
</dbReference>
<dbReference type="RefSeq" id="XP_007675204.1">
    <property type="nucleotide sequence ID" value="XM_007677014.1"/>
</dbReference>
<dbReference type="AlphaFoldDB" id="M2LRT5"/>
<protein>
    <submittedName>
        <fullName evidence="1">Uncharacterized protein</fullName>
    </submittedName>
</protein>
<name>M2LRT5_BAUPA</name>
<evidence type="ECO:0000313" key="1">
    <source>
        <dbReference type="EMBL" id="EMC97182.1"/>
    </source>
</evidence>
<sequence length="141" mass="15217">MASTRKAILTATFGQYVKDDPAALARFGGEDKIKQMVAASVKQANDAGFDISNIALNPKDLQDSIERLAATLKDKQWDGFLIGFGIRGGKEHTPLFEAAVNTAQEVAPRTRMLFGNAPDDLYNTLQRNFPDVACSVKQGGG</sequence>
<accession>M2LRT5</accession>
<evidence type="ECO:0000313" key="2">
    <source>
        <dbReference type="Proteomes" id="UP000011761"/>
    </source>
</evidence>